<organism evidence="2 8">
    <name type="scientific">Rotaria magnacalcarata</name>
    <dbReference type="NCBI Taxonomy" id="392030"/>
    <lineage>
        <taxon>Eukaryota</taxon>
        <taxon>Metazoa</taxon>
        <taxon>Spiralia</taxon>
        <taxon>Gnathifera</taxon>
        <taxon>Rotifera</taxon>
        <taxon>Eurotatoria</taxon>
        <taxon>Bdelloidea</taxon>
        <taxon>Philodinida</taxon>
        <taxon>Philodinidae</taxon>
        <taxon>Rotaria</taxon>
    </lineage>
</organism>
<dbReference type="Proteomes" id="UP000681720">
    <property type="component" value="Unassembled WGS sequence"/>
</dbReference>
<dbReference type="SUPFAM" id="SSF50685">
    <property type="entry name" value="Barwin-like endoglucanases"/>
    <property type="match status" value="1"/>
</dbReference>
<name>A0A815YZ75_9BILA</name>
<dbReference type="Proteomes" id="UP000663866">
    <property type="component" value="Unassembled WGS sequence"/>
</dbReference>
<evidence type="ECO:0000313" key="3">
    <source>
        <dbReference type="EMBL" id="CAF1647413.1"/>
    </source>
</evidence>
<dbReference type="EMBL" id="CAJNRF010002019">
    <property type="protein sequence ID" value="CAF2032768.1"/>
    <property type="molecule type" value="Genomic_DNA"/>
</dbReference>
<keyword evidence="1" id="KW-0732">Signal</keyword>
<evidence type="ECO:0000256" key="1">
    <source>
        <dbReference type="SAM" id="SignalP"/>
    </source>
</evidence>
<dbReference type="EMBL" id="CAJOBH010007826">
    <property type="protein sequence ID" value="CAF4095336.1"/>
    <property type="molecule type" value="Genomic_DNA"/>
</dbReference>
<dbReference type="Proteomes" id="UP000663834">
    <property type="component" value="Unassembled WGS sequence"/>
</dbReference>
<gene>
    <name evidence="7" type="ORF">BYL167_LOCUS18830</name>
    <name evidence="2" type="ORF">CJN711_LOCUS32612</name>
    <name evidence="5" type="ORF">GIL414_LOCUS6840</name>
    <name evidence="3" type="ORF">KQP761_LOCUS29275</name>
    <name evidence="6" type="ORF">OVN521_LOCUS12091</name>
    <name evidence="4" type="ORF">WKI299_LOCUS6828</name>
</gene>
<dbReference type="Proteomes" id="UP000663856">
    <property type="component" value="Unassembled WGS sequence"/>
</dbReference>
<evidence type="ECO:0000313" key="8">
    <source>
        <dbReference type="Proteomes" id="UP000663855"/>
    </source>
</evidence>
<evidence type="ECO:0000313" key="9">
    <source>
        <dbReference type="Proteomes" id="UP000663866"/>
    </source>
</evidence>
<accession>A0A815YZ75</accession>
<dbReference type="EMBL" id="CAJNOV010015619">
    <property type="protein sequence ID" value="CAF1577430.1"/>
    <property type="molecule type" value="Genomic_DNA"/>
</dbReference>
<proteinExistence type="predicted"/>
<comment type="caution">
    <text evidence="2">The sequence shown here is derived from an EMBL/GenBank/DDBJ whole genome shotgun (WGS) entry which is preliminary data.</text>
</comment>
<protein>
    <submittedName>
        <fullName evidence="2">Uncharacterized protein</fullName>
    </submittedName>
</protein>
<evidence type="ECO:0000313" key="7">
    <source>
        <dbReference type="EMBL" id="CAF4095336.1"/>
    </source>
</evidence>
<feature type="signal peptide" evidence="1">
    <location>
        <begin position="1"/>
        <end position="21"/>
    </location>
</feature>
<keyword evidence="9" id="KW-1185">Reference proteome</keyword>
<dbReference type="EMBL" id="CAJOBG010001663">
    <property type="protein sequence ID" value="CAF3948384.1"/>
    <property type="molecule type" value="Genomic_DNA"/>
</dbReference>
<dbReference type="InterPro" id="IPR036908">
    <property type="entry name" value="RlpA-like_sf"/>
</dbReference>
<evidence type="ECO:0000313" key="2">
    <source>
        <dbReference type="EMBL" id="CAF1577430.1"/>
    </source>
</evidence>
<dbReference type="Proteomes" id="UP000663855">
    <property type="component" value="Unassembled WGS sequence"/>
</dbReference>
<dbReference type="EMBL" id="CAJNOW010016077">
    <property type="protein sequence ID" value="CAF1647413.1"/>
    <property type="molecule type" value="Genomic_DNA"/>
</dbReference>
<evidence type="ECO:0000313" key="6">
    <source>
        <dbReference type="EMBL" id="CAF3948384.1"/>
    </source>
</evidence>
<evidence type="ECO:0000313" key="4">
    <source>
        <dbReference type="EMBL" id="CAF2032768.1"/>
    </source>
</evidence>
<dbReference type="OrthoDB" id="568194at2759"/>
<sequence length="228" mass="25015">MIQIISFLTLFGLLIANYVSATWPKTSNDQVSGVHTTHHGAHEAGACELPKSSYAISYSVALGNIESLKHLKFRSELCGHVIQIDCGNGPLDVVITNSNLGGGLDLYASTWKRLTNGMSPGVTSCSAKLSTRNAFNFNGPRCYYKPDSPADNEYYRNVGLLNTNGRIVTSATIDNRSGEHRGTNPFFAFDFGRPISVDKQVVFTFEGGETHAVHLRDCEYQANKQMWS</sequence>
<dbReference type="Proteomes" id="UP000681967">
    <property type="component" value="Unassembled WGS sequence"/>
</dbReference>
<feature type="chain" id="PRO_5036229430" evidence="1">
    <location>
        <begin position="22"/>
        <end position="228"/>
    </location>
</feature>
<evidence type="ECO:0000313" key="5">
    <source>
        <dbReference type="EMBL" id="CAF3906634.1"/>
    </source>
</evidence>
<dbReference type="AlphaFoldDB" id="A0A815YZ75"/>
<reference evidence="2" key="1">
    <citation type="submission" date="2021-02" db="EMBL/GenBank/DDBJ databases">
        <authorList>
            <person name="Nowell W R."/>
        </authorList>
    </citation>
    <scope>NUCLEOTIDE SEQUENCE</scope>
</reference>
<dbReference type="EMBL" id="CAJOBJ010002007">
    <property type="protein sequence ID" value="CAF3906634.1"/>
    <property type="molecule type" value="Genomic_DNA"/>
</dbReference>